<evidence type="ECO:0000313" key="2">
    <source>
        <dbReference type="Proteomes" id="UP000326903"/>
    </source>
</evidence>
<protein>
    <submittedName>
        <fullName evidence="1">2TM domain-containing protein</fullName>
    </submittedName>
</protein>
<reference evidence="1 2" key="1">
    <citation type="submission" date="2019-09" db="EMBL/GenBank/DDBJ databases">
        <title>Draft genome sequence of Ginsengibacter sp. BR5-29.</title>
        <authorList>
            <person name="Im W.-T."/>
        </authorList>
    </citation>
    <scope>NUCLEOTIDE SEQUENCE [LARGE SCALE GENOMIC DNA]</scope>
    <source>
        <strain evidence="1 2">BR5-29</strain>
    </source>
</reference>
<gene>
    <name evidence="1" type="ORF">FW778_15310</name>
</gene>
<name>A0A5J5IH16_9BACT</name>
<dbReference type="Proteomes" id="UP000326903">
    <property type="component" value="Unassembled WGS sequence"/>
</dbReference>
<evidence type="ECO:0000313" key="1">
    <source>
        <dbReference type="EMBL" id="KAA9038234.1"/>
    </source>
</evidence>
<comment type="caution">
    <text evidence="1">The sequence shown here is derived from an EMBL/GenBank/DDBJ whole genome shotgun (WGS) entry which is preliminary data.</text>
</comment>
<dbReference type="EMBL" id="VYQF01000004">
    <property type="protein sequence ID" value="KAA9038234.1"/>
    <property type="molecule type" value="Genomic_DNA"/>
</dbReference>
<organism evidence="1 2">
    <name type="scientific">Ginsengibacter hankyongi</name>
    <dbReference type="NCBI Taxonomy" id="2607284"/>
    <lineage>
        <taxon>Bacteria</taxon>
        <taxon>Pseudomonadati</taxon>
        <taxon>Bacteroidota</taxon>
        <taxon>Chitinophagia</taxon>
        <taxon>Chitinophagales</taxon>
        <taxon>Chitinophagaceae</taxon>
        <taxon>Ginsengibacter</taxon>
    </lineage>
</organism>
<proteinExistence type="predicted"/>
<accession>A0A5J5IH16</accession>
<dbReference type="AlphaFoldDB" id="A0A5J5IH16"/>
<sequence>MIWPTVGWGIGVTFNYFGVYKFNHTAENEYQKLTGNRHGVYKLTCWQNDGHY</sequence>
<keyword evidence="2" id="KW-1185">Reference proteome</keyword>